<gene>
    <name evidence="2" type="ORF">SVUK_LOCUS10985</name>
</gene>
<dbReference type="Proteomes" id="UP000270094">
    <property type="component" value="Unassembled WGS sequence"/>
</dbReference>
<keyword evidence="3" id="KW-1185">Reference proteome</keyword>
<sequence length="103" mass="11739">MFGKMSFTPYLYSMREREAFHTESHLRCRMSSRSVSGCTGRHGFQTKRTRQRLAMEIVSCSAPITPGQSPPSPRPSRSCRAHQEPRNRLAGNKVQEEVREAAE</sequence>
<feature type="compositionally biased region" description="Basic and acidic residues" evidence="1">
    <location>
        <begin position="94"/>
        <end position="103"/>
    </location>
</feature>
<feature type="region of interest" description="Disordered" evidence="1">
    <location>
        <begin position="60"/>
        <end position="103"/>
    </location>
</feature>
<dbReference type="AlphaFoldDB" id="A0A3P7JIK8"/>
<organism evidence="2 3">
    <name type="scientific">Strongylus vulgaris</name>
    <name type="common">Blood worm</name>
    <dbReference type="NCBI Taxonomy" id="40348"/>
    <lineage>
        <taxon>Eukaryota</taxon>
        <taxon>Metazoa</taxon>
        <taxon>Ecdysozoa</taxon>
        <taxon>Nematoda</taxon>
        <taxon>Chromadorea</taxon>
        <taxon>Rhabditida</taxon>
        <taxon>Rhabditina</taxon>
        <taxon>Rhabditomorpha</taxon>
        <taxon>Strongyloidea</taxon>
        <taxon>Strongylidae</taxon>
        <taxon>Strongylus</taxon>
    </lineage>
</organism>
<evidence type="ECO:0000313" key="3">
    <source>
        <dbReference type="Proteomes" id="UP000270094"/>
    </source>
</evidence>
<dbReference type="EMBL" id="UYYB01096149">
    <property type="protein sequence ID" value="VDM75987.1"/>
    <property type="molecule type" value="Genomic_DNA"/>
</dbReference>
<reference evidence="2 3" key="1">
    <citation type="submission" date="2018-11" db="EMBL/GenBank/DDBJ databases">
        <authorList>
            <consortium name="Pathogen Informatics"/>
        </authorList>
    </citation>
    <scope>NUCLEOTIDE SEQUENCE [LARGE SCALE GENOMIC DNA]</scope>
</reference>
<accession>A0A3P7JIK8</accession>
<evidence type="ECO:0000256" key="1">
    <source>
        <dbReference type="SAM" id="MobiDB-lite"/>
    </source>
</evidence>
<proteinExistence type="predicted"/>
<name>A0A3P7JIK8_STRVU</name>
<evidence type="ECO:0000313" key="2">
    <source>
        <dbReference type="EMBL" id="VDM75987.1"/>
    </source>
</evidence>
<protein>
    <submittedName>
        <fullName evidence="2">Uncharacterized protein</fullName>
    </submittedName>
</protein>